<evidence type="ECO:0000256" key="3">
    <source>
        <dbReference type="ARBA" id="ARBA00023004"/>
    </source>
</evidence>
<keyword evidence="8" id="KW-1185">Reference proteome</keyword>
<sequence length="395" mass="41308">MMKRRAWLRALVALPLLAPIGAAALDEVIGRALFRRAWVPAPSSTHANDGLGPLFNARSCAACHHDLDRTPVQTNADGAVSSDHLVLRFSDAAGNPDPVYGRQMQSAAVAGVRAEGRVMKTEQGYKLDGLAYGDLGPTIRIGALQAPSLRGLGELETVPATAIAKIAADNAGRSDGVRGRVNWVTDAQGARQVGRFGWKASQPTLMAQVETAFLLDLGLSSKGHPLPQGDCTARQTECLAAPMGDRDGGPEISPDIVSRIVAYLAEVGARSAVGGNSAGLASFEAIGCAACHRPSLPGTHGPVQAFTDLLLHDLGSALDGGATEPGVASTEWRTAPLWGLSRTLANGAGLMHDGRARTVEDAIDLHGGEAAFAKTRFKSLPEAERRRLIAFLTSL</sequence>
<proteinExistence type="predicted"/>
<name>A0ABS7VT70_9HYPH</name>
<reference evidence="7 8" key="1">
    <citation type="submission" date="2021-09" db="EMBL/GenBank/DDBJ databases">
        <title>The complete genome sequence of a new microorganism.</title>
        <authorList>
            <person name="Zi Z."/>
        </authorList>
    </citation>
    <scope>NUCLEOTIDE SEQUENCE [LARGE SCALE GENOMIC DNA]</scope>
    <source>
        <strain evidence="7 8">WGZ8</strain>
    </source>
</reference>
<feature type="chain" id="PRO_5045522381" description="Cytochrome c domain-containing protein" evidence="5">
    <location>
        <begin position="25"/>
        <end position="395"/>
    </location>
</feature>
<dbReference type="EMBL" id="JAIRBM010000022">
    <property type="protein sequence ID" value="MBZ6078755.1"/>
    <property type="molecule type" value="Genomic_DNA"/>
</dbReference>
<evidence type="ECO:0000313" key="7">
    <source>
        <dbReference type="EMBL" id="MBZ6078755.1"/>
    </source>
</evidence>
<dbReference type="InterPro" id="IPR009056">
    <property type="entry name" value="Cyt_c-like_dom"/>
</dbReference>
<evidence type="ECO:0000256" key="1">
    <source>
        <dbReference type="ARBA" id="ARBA00022617"/>
    </source>
</evidence>
<dbReference type="Proteomes" id="UP000704176">
    <property type="component" value="Unassembled WGS sequence"/>
</dbReference>
<evidence type="ECO:0000256" key="4">
    <source>
        <dbReference type="PROSITE-ProRule" id="PRU00433"/>
    </source>
</evidence>
<protein>
    <recommendedName>
        <fullName evidence="6">Cytochrome c domain-containing protein</fullName>
    </recommendedName>
</protein>
<evidence type="ECO:0000259" key="6">
    <source>
        <dbReference type="PROSITE" id="PS51007"/>
    </source>
</evidence>
<dbReference type="Pfam" id="PF06537">
    <property type="entry name" value="DHOR"/>
    <property type="match status" value="1"/>
</dbReference>
<comment type="caution">
    <text evidence="7">The sequence shown here is derived from an EMBL/GenBank/DDBJ whole genome shotgun (WGS) entry which is preliminary data.</text>
</comment>
<keyword evidence="2 4" id="KW-0479">Metal-binding</keyword>
<dbReference type="PANTHER" id="PTHR30600">
    <property type="entry name" value="CYTOCHROME C PEROXIDASE-RELATED"/>
    <property type="match status" value="1"/>
</dbReference>
<organism evidence="7 8">
    <name type="scientific">Microvirga puerhi</name>
    <dbReference type="NCBI Taxonomy" id="2876078"/>
    <lineage>
        <taxon>Bacteria</taxon>
        <taxon>Pseudomonadati</taxon>
        <taxon>Pseudomonadota</taxon>
        <taxon>Alphaproteobacteria</taxon>
        <taxon>Hyphomicrobiales</taxon>
        <taxon>Methylobacteriaceae</taxon>
        <taxon>Microvirga</taxon>
    </lineage>
</organism>
<dbReference type="InterPro" id="IPR051395">
    <property type="entry name" value="Cytochrome_c_Peroxidase/MauG"/>
</dbReference>
<keyword evidence="5" id="KW-0732">Signal</keyword>
<dbReference type="PROSITE" id="PS51007">
    <property type="entry name" value="CYTC"/>
    <property type="match status" value="1"/>
</dbReference>
<feature type="domain" description="Cytochrome c" evidence="6">
    <location>
        <begin position="274"/>
        <end position="395"/>
    </location>
</feature>
<feature type="signal peptide" evidence="5">
    <location>
        <begin position="1"/>
        <end position="24"/>
    </location>
</feature>
<evidence type="ECO:0000256" key="2">
    <source>
        <dbReference type="ARBA" id="ARBA00022723"/>
    </source>
</evidence>
<keyword evidence="3 4" id="KW-0408">Iron</keyword>
<keyword evidence="1 4" id="KW-0349">Heme</keyword>
<evidence type="ECO:0000256" key="5">
    <source>
        <dbReference type="SAM" id="SignalP"/>
    </source>
</evidence>
<dbReference type="PANTHER" id="PTHR30600:SF4">
    <property type="entry name" value="CYTOCHROME C DOMAIN-CONTAINING PROTEIN"/>
    <property type="match status" value="1"/>
</dbReference>
<dbReference type="InterPro" id="IPR036909">
    <property type="entry name" value="Cyt_c-like_dom_sf"/>
</dbReference>
<dbReference type="InterPro" id="IPR010538">
    <property type="entry name" value="DHOR"/>
</dbReference>
<accession>A0ABS7VT70</accession>
<dbReference type="Gene3D" id="1.10.760.10">
    <property type="entry name" value="Cytochrome c-like domain"/>
    <property type="match status" value="1"/>
</dbReference>
<dbReference type="RefSeq" id="WP_224315505.1">
    <property type="nucleotide sequence ID" value="NZ_JAIRBM010000022.1"/>
</dbReference>
<evidence type="ECO:0000313" key="8">
    <source>
        <dbReference type="Proteomes" id="UP000704176"/>
    </source>
</evidence>
<gene>
    <name evidence="7" type="ORF">K9B37_21075</name>
</gene>
<dbReference type="SUPFAM" id="SSF46626">
    <property type="entry name" value="Cytochrome c"/>
    <property type="match status" value="1"/>
</dbReference>